<keyword evidence="5 9" id="KW-0067">ATP-binding</keyword>
<dbReference type="GO" id="GO:0004066">
    <property type="term" value="F:asparagine synthase (glutamine-hydrolyzing) activity"/>
    <property type="evidence" value="ECO:0007669"/>
    <property type="project" value="UniProtKB-EC"/>
</dbReference>
<dbReference type="OrthoDB" id="9763290at2"/>
<feature type="binding site" evidence="9">
    <location>
        <position position="101"/>
    </location>
    <ligand>
        <name>L-glutamine</name>
        <dbReference type="ChEBI" id="CHEBI:58359"/>
    </ligand>
</feature>
<dbReference type="PIRSF" id="PIRSF001589">
    <property type="entry name" value="Asn_synthetase_glu-h"/>
    <property type="match status" value="1"/>
</dbReference>
<dbReference type="InterPro" id="IPR001962">
    <property type="entry name" value="Asn_synthase"/>
</dbReference>
<evidence type="ECO:0000259" key="10">
    <source>
        <dbReference type="PROSITE" id="PS51278"/>
    </source>
</evidence>
<evidence type="ECO:0000256" key="3">
    <source>
        <dbReference type="ARBA" id="ARBA00012737"/>
    </source>
</evidence>
<sequence>MCGFLGFVSSKNKAGLLEESLKLIKHRGPDNQSIRLEKIDQLYVGFAHARLSIIDLSEEASQPFYSSDQRYSVIYNGEIYNFKELRLELEKLGFEFTTDSDTEVLVNAWSAWGLSALSKFIGMFSFVILDKEEKKLTLVRDAFGIKPFFYSLDGQSNFYFGSDIRSLIKLRAIEPKPDLQRSYDYLVHGDYDSSESTFVEGIKHLLPGHYLEFDLKSGVSTQPKAWWQPDISTTENITFNEAKEKLRHLFLESVKLHLRSDVPLGIALSGGIDSSAVVSAVRYLQPDLPIQTFSYVATKKSISEESWIDTLSKQMNTQSHKVYADQHQMQQDLDDMLLKQGEPFGGTSIYAQYRVFKLAKEQGVTVTLDGQGADELLAGYFGYPGHKLLSKLESEGLLAAHKYAKKWAQLPGGSYSLAWQYLGRIKLPNWLYAFARKKMGRDFAPAWLKVDYLATKNVQLTEKRDVLNKANKGKRVREALANSLQGRGLPSLLRHGDRNSMAFSLESRVPFLTLPLAEFLLSLPEEYLISDEGVTKHIFRESMRGIVPDEILDRKDKIGFATPESEWLLSMSDIIQQWIDNAPEIAFINKQEIIKEFNEVVSGQRKFDLRVWRWVNYLRWYTLVIEGSNSDA</sequence>
<dbReference type="Proteomes" id="UP000254603">
    <property type="component" value="Unassembled WGS sequence"/>
</dbReference>
<dbReference type="InterPro" id="IPR029055">
    <property type="entry name" value="Ntn_hydrolases_N"/>
</dbReference>
<evidence type="ECO:0000313" key="11">
    <source>
        <dbReference type="EMBL" id="QPT40321.1"/>
    </source>
</evidence>
<reference evidence="12 13" key="1">
    <citation type="submission" date="2018-06" db="EMBL/GenBank/DDBJ databases">
        <authorList>
            <consortium name="Pathogen Informatics"/>
            <person name="Doyle S."/>
        </authorList>
    </citation>
    <scope>NUCLEOTIDE SEQUENCE [LARGE SCALE GENOMIC DNA]</scope>
    <source>
        <strain evidence="12 13">NCTC11997</strain>
    </source>
</reference>
<keyword evidence="4 9" id="KW-0547">Nucleotide-binding</keyword>
<dbReference type="Gene3D" id="3.60.20.10">
    <property type="entry name" value="Glutamine Phosphoribosylpyrophosphate, subunit 1, domain 1"/>
    <property type="match status" value="1"/>
</dbReference>
<evidence type="ECO:0000313" key="12">
    <source>
        <dbReference type="EMBL" id="SUA50702.1"/>
    </source>
</evidence>
<dbReference type="InterPro" id="IPR051786">
    <property type="entry name" value="ASN_synthetase/amidase"/>
</dbReference>
<name>A0A378XD34_9BURK</name>
<keyword evidence="8" id="KW-0028">Amino-acid biosynthesis</keyword>
<accession>A0A378XD34</accession>
<keyword evidence="6 8" id="KW-0315">Glutamine amidotransferase</keyword>
<dbReference type="STRING" id="1122619.GCA_000373745_01297"/>
<dbReference type="EMBL" id="UGSB01000001">
    <property type="protein sequence ID" value="SUA50702.1"/>
    <property type="molecule type" value="Genomic_DNA"/>
</dbReference>
<evidence type="ECO:0000256" key="4">
    <source>
        <dbReference type="ARBA" id="ARBA00022741"/>
    </source>
</evidence>
<dbReference type="InterPro" id="IPR033738">
    <property type="entry name" value="AsnB_N"/>
</dbReference>
<proteinExistence type="inferred from homology"/>
<organism evidence="12 13">
    <name type="scientific">Oligella ureolytica</name>
    <dbReference type="NCBI Taxonomy" id="90244"/>
    <lineage>
        <taxon>Bacteria</taxon>
        <taxon>Pseudomonadati</taxon>
        <taxon>Pseudomonadota</taxon>
        <taxon>Betaproteobacteria</taxon>
        <taxon>Burkholderiales</taxon>
        <taxon>Alcaligenaceae</taxon>
        <taxon>Oligella</taxon>
    </lineage>
</organism>
<evidence type="ECO:0000256" key="8">
    <source>
        <dbReference type="PIRSR" id="PIRSR001589-1"/>
    </source>
</evidence>
<dbReference type="AlphaFoldDB" id="A0A378XD34"/>
<dbReference type="GO" id="GO:0006529">
    <property type="term" value="P:asparagine biosynthetic process"/>
    <property type="evidence" value="ECO:0007669"/>
    <property type="project" value="UniProtKB-KW"/>
</dbReference>
<dbReference type="Pfam" id="PF13537">
    <property type="entry name" value="GATase_7"/>
    <property type="match status" value="1"/>
</dbReference>
<evidence type="ECO:0000313" key="14">
    <source>
        <dbReference type="Proteomes" id="UP000594903"/>
    </source>
</evidence>
<feature type="binding site" evidence="9">
    <location>
        <position position="296"/>
    </location>
    <ligand>
        <name>ATP</name>
        <dbReference type="ChEBI" id="CHEBI:30616"/>
    </ligand>
</feature>
<dbReference type="Gene3D" id="3.40.50.620">
    <property type="entry name" value="HUPs"/>
    <property type="match status" value="1"/>
</dbReference>
<comment type="similarity">
    <text evidence="2">Belongs to the asparagine synthetase family.</text>
</comment>
<reference evidence="11 14" key="2">
    <citation type="submission" date="2020-12" db="EMBL/GenBank/DDBJ databases">
        <title>FDA dAtabase for Regulatory Grade micrObial Sequences (FDA-ARGOS): Supporting development and validation of Infectious Disease Dx tests.</title>
        <authorList>
            <person name="Sproer C."/>
            <person name="Gronow S."/>
            <person name="Severitt S."/>
            <person name="Schroder I."/>
            <person name="Tallon L."/>
            <person name="Sadzewicz L."/>
            <person name="Zhao X."/>
            <person name="Boylan J."/>
            <person name="Ott S."/>
            <person name="Bowen H."/>
            <person name="Vavikolanu K."/>
            <person name="Mehta A."/>
            <person name="Aluvathingal J."/>
            <person name="Nadendla S."/>
            <person name="Lowell S."/>
            <person name="Myers T."/>
            <person name="Yan Y."/>
            <person name="Sichtig H."/>
        </authorList>
    </citation>
    <scope>NUCLEOTIDE SEQUENCE [LARGE SCALE GENOMIC DNA]</scope>
    <source>
        <strain evidence="11 14">FDAARGOS_872</strain>
    </source>
</reference>
<dbReference type="InterPro" id="IPR017932">
    <property type="entry name" value="GATase_2_dom"/>
</dbReference>
<comment type="pathway">
    <text evidence="1">Amino-acid biosynthesis; L-asparagine biosynthesis; L-asparagine from L-aspartate (L-Gln route): step 1/1.</text>
</comment>
<dbReference type="RefSeq" id="WP_018574481.1">
    <property type="nucleotide sequence ID" value="NZ_CP065725.1"/>
</dbReference>
<keyword evidence="8" id="KW-0061">Asparagine biosynthesis</keyword>
<dbReference type="PROSITE" id="PS51278">
    <property type="entry name" value="GATASE_TYPE_2"/>
    <property type="match status" value="1"/>
</dbReference>
<dbReference type="EC" id="6.3.5.4" evidence="3"/>
<protein>
    <recommendedName>
        <fullName evidence="3">asparagine synthase (glutamine-hydrolyzing)</fullName>
        <ecNumber evidence="3">6.3.5.4</ecNumber>
    </recommendedName>
</protein>
<dbReference type="SUPFAM" id="SSF56235">
    <property type="entry name" value="N-terminal nucleophile aminohydrolases (Ntn hydrolases)"/>
    <property type="match status" value="1"/>
</dbReference>
<comment type="catalytic activity">
    <reaction evidence="7">
        <text>L-aspartate + L-glutamine + ATP + H2O = L-asparagine + L-glutamate + AMP + diphosphate + H(+)</text>
        <dbReference type="Rhea" id="RHEA:12228"/>
        <dbReference type="ChEBI" id="CHEBI:15377"/>
        <dbReference type="ChEBI" id="CHEBI:15378"/>
        <dbReference type="ChEBI" id="CHEBI:29985"/>
        <dbReference type="ChEBI" id="CHEBI:29991"/>
        <dbReference type="ChEBI" id="CHEBI:30616"/>
        <dbReference type="ChEBI" id="CHEBI:33019"/>
        <dbReference type="ChEBI" id="CHEBI:58048"/>
        <dbReference type="ChEBI" id="CHEBI:58359"/>
        <dbReference type="ChEBI" id="CHEBI:456215"/>
        <dbReference type="EC" id="6.3.5.4"/>
    </reaction>
</comment>
<keyword evidence="14" id="KW-1185">Reference proteome</keyword>
<dbReference type="NCBIfam" id="TIGR01536">
    <property type="entry name" value="asn_synth_AEB"/>
    <property type="match status" value="1"/>
</dbReference>
<evidence type="ECO:0000256" key="7">
    <source>
        <dbReference type="ARBA" id="ARBA00048741"/>
    </source>
</evidence>
<evidence type="ECO:0000313" key="13">
    <source>
        <dbReference type="Proteomes" id="UP000254603"/>
    </source>
</evidence>
<keyword evidence="12" id="KW-0436">Ligase</keyword>
<gene>
    <name evidence="12" type="primary">asnB_1</name>
    <name evidence="11" type="synonym">asnB</name>
    <name evidence="11" type="ORF">I6G29_01450</name>
    <name evidence="12" type="ORF">NCTC11997_00334</name>
</gene>
<evidence type="ECO:0000256" key="5">
    <source>
        <dbReference type="ARBA" id="ARBA00022840"/>
    </source>
</evidence>
<dbReference type="GO" id="GO:0005524">
    <property type="term" value="F:ATP binding"/>
    <property type="evidence" value="ECO:0007669"/>
    <property type="project" value="UniProtKB-KW"/>
</dbReference>
<dbReference type="Pfam" id="PF00733">
    <property type="entry name" value="Asn_synthase"/>
    <property type="match status" value="1"/>
</dbReference>
<dbReference type="PANTHER" id="PTHR43284:SF1">
    <property type="entry name" value="ASPARAGINE SYNTHETASE"/>
    <property type="match status" value="1"/>
</dbReference>
<evidence type="ECO:0000256" key="6">
    <source>
        <dbReference type="ARBA" id="ARBA00022962"/>
    </source>
</evidence>
<dbReference type="PANTHER" id="PTHR43284">
    <property type="entry name" value="ASPARAGINE SYNTHETASE (GLUTAMINE-HYDROLYZING)"/>
    <property type="match status" value="1"/>
</dbReference>
<feature type="active site" description="For GATase activity" evidence="8">
    <location>
        <position position="2"/>
    </location>
</feature>
<dbReference type="InterPro" id="IPR006426">
    <property type="entry name" value="Asn_synth_AEB"/>
</dbReference>
<dbReference type="CDD" id="cd01991">
    <property type="entry name" value="Asn_synthase_B_C"/>
    <property type="match status" value="1"/>
</dbReference>
<evidence type="ECO:0000256" key="2">
    <source>
        <dbReference type="ARBA" id="ARBA00005752"/>
    </source>
</evidence>
<evidence type="ECO:0000256" key="1">
    <source>
        <dbReference type="ARBA" id="ARBA00005187"/>
    </source>
</evidence>
<evidence type="ECO:0000256" key="9">
    <source>
        <dbReference type="PIRSR" id="PIRSR001589-2"/>
    </source>
</evidence>
<dbReference type="EMBL" id="CP065725">
    <property type="protein sequence ID" value="QPT40321.1"/>
    <property type="molecule type" value="Genomic_DNA"/>
</dbReference>
<dbReference type="Proteomes" id="UP000594903">
    <property type="component" value="Chromosome"/>
</dbReference>
<dbReference type="SUPFAM" id="SSF52402">
    <property type="entry name" value="Adenine nucleotide alpha hydrolases-like"/>
    <property type="match status" value="1"/>
</dbReference>
<dbReference type="CDD" id="cd00712">
    <property type="entry name" value="AsnB"/>
    <property type="match status" value="1"/>
</dbReference>
<feature type="domain" description="Glutamine amidotransferase type-2" evidence="10">
    <location>
        <begin position="2"/>
        <end position="216"/>
    </location>
</feature>
<dbReference type="InterPro" id="IPR014729">
    <property type="entry name" value="Rossmann-like_a/b/a_fold"/>
</dbReference>